<reference evidence="2 3" key="1">
    <citation type="submission" date="2019-04" db="EMBL/GenBank/DDBJ databases">
        <title>Streptomyces piniterrae sp. nov., a heliquinomycin-producing actinomycete isolated from rhizosphere soil of Pinus yunnanensis.</title>
        <authorList>
            <person name="Zhuang X."/>
            <person name="Zhao J."/>
        </authorList>
    </citation>
    <scope>NUCLEOTIDE SEQUENCE [LARGE SCALE GENOMIC DNA]</scope>
    <source>
        <strain evidence="3">jys28</strain>
    </source>
</reference>
<sequence>MRTRLILGIALLSTGLLAGAFGYGAANLVPTFNSVPIDMRLDFHTELMKMNGITMQGAMAVSALSALALAALTRERARVLAATAGLLTVASFLITRFGNVPINGRIKEWAATAPPADYAEILRRWELFNDARTCTAIVAFAILISLALRRTSERPNIAEPAMAVSNPGASTSGPPV</sequence>
<comment type="caution">
    <text evidence="2">The sequence shown here is derived from an EMBL/GenBank/DDBJ whole genome shotgun (WGS) entry which is preliminary data.</text>
</comment>
<feature type="transmembrane region" description="Helical" evidence="1">
    <location>
        <begin position="53"/>
        <end position="72"/>
    </location>
</feature>
<dbReference type="OrthoDB" id="4412667at2"/>
<proteinExistence type="predicted"/>
<dbReference type="EMBL" id="SUMB01000004">
    <property type="protein sequence ID" value="TJZ54229.1"/>
    <property type="molecule type" value="Genomic_DNA"/>
</dbReference>
<keyword evidence="1" id="KW-1133">Transmembrane helix</keyword>
<dbReference type="Proteomes" id="UP000308697">
    <property type="component" value="Unassembled WGS sequence"/>
</dbReference>
<evidence type="ECO:0000313" key="2">
    <source>
        <dbReference type="EMBL" id="TJZ54229.1"/>
    </source>
</evidence>
<accession>A0A4U0NIY3</accession>
<keyword evidence="1" id="KW-0472">Membrane</keyword>
<gene>
    <name evidence="2" type="ORF">FCH28_13695</name>
</gene>
<feature type="transmembrane region" description="Helical" evidence="1">
    <location>
        <begin position="130"/>
        <end position="148"/>
    </location>
</feature>
<evidence type="ECO:0000256" key="1">
    <source>
        <dbReference type="SAM" id="Phobius"/>
    </source>
</evidence>
<dbReference type="Pfam" id="PF08592">
    <property type="entry name" value="Anthrone_oxy"/>
    <property type="match status" value="1"/>
</dbReference>
<organism evidence="2 3">
    <name type="scientific">Streptomyces piniterrae</name>
    <dbReference type="NCBI Taxonomy" id="2571125"/>
    <lineage>
        <taxon>Bacteria</taxon>
        <taxon>Bacillati</taxon>
        <taxon>Actinomycetota</taxon>
        <taxon>Actinomycetes</taxon>
        <taxon>Kitasatosporales</taxon>
        <taxon>Streptomycetaceae</taxon>
        <taxon>Streptomyces</taxon>
    </lineage>
</organism>
<keyword evidence="3" id="KW-1185">Reference proteome</keyword>
<protein>
    <submittedName>
        <fullName evidence="2">DUF1772 domain-containing protein</fullName>
    </submittedName>
</protein>
<keyword evidence="1" id="KW-0812">Transmembrane</keyword>
<evidence type="ECO:0000313" key="3">
    <source>
        <dbReference type="Proteomes" id="UP000308697"/>
    </source>
</evidence>
<dbReference type="AlphaFoldDB" id="A0A4U0NIY3"/>
<name>A0A4U0NIY3_9ACTN</name>
<dbReference type="RefSeq" id="WP_136740155.1">
    <property type="nucleotide sequence ID" value="NZ_SUMB01000004.1"/>
</dbReference>
<dbReference type="InterPro" id="IPR013901">
    <property type="entry name" value="Anthrone_oxy"/>
</dbReference>
<feature type="transmembrane region" description="Helical" evidence="1">
    <location>
        <begin position="79"/>
        <end position="98"/>
    </location>
</feature>